<keyword evidence="8" id="KW-1185">Reference proteome</keyword>
<gene>
    <name evidence="7" type="ORF">SAMN02745746_00900</name>
</gene>
<evidence type="ECO:0000256" key="4">
    <source>
        <dbReference type="ARBA" id="ARBA00022989"/>
    </source>
</evidence>
<dbReference type="RefSeq" id="WP_085275233.1">
    <property type="nucleotide sequence ID" value="NZ_FXAG01000003.1"/>
</dbReference>
<dbReference type="Proteomes" id="UP000192920">
    <property type="component" value="Unassembled WGS sequence"/>
</dbReference>
<protein>
    <submittedName>
        <fullName evidence="7">ATP synthase protein I</fullName>
    </submittedName>
</protein>
<dbReference type="InterPro" id="IPR005598">
    <property type="entry name" value="ATP_synth_I"/>
</dbReference>
<sequence>MINREVKRVVRLQVMLTLVAVLVAAVIGGFTPILPVSVMIGGLCAIIPALLYGKIAFARRHEPPAVLMRAHFKAEAVKFFTTLLMFGAALVFFKDLSAVGLFGGYMTATSGYWFGLLIKN</sequence>
<evidence type="ECO:0000256" key="3">
    <source>
        <dbReference type="ARBA" id="ARBA00022692"/>
    </source>
</evidence>
<dbReference type="AlphaFoldDB" id="A0A1Y6BES4"/>
<evidence type="ECO:0000256" key="1">
    <source>
        <dbReference type="ARBA" id="ARBA00004651"/>
    </source>
</evidence>
<accession>A0A1Y6BES4</accession>
<evidence type="ECO:0000256" key="2">
    <source>
        <dbReference type="ARBA" id="ARBA00022475"/>
    </source>
</evidence>
<keyword evidence="4 6" id="KW-1133">Transmembrane helix</keyword>
<feature type="transmembrane region" description="Helical" evidence="6">
    <location>
        <begin position="36"/>
        <end position="55"/>
    </location>
</feature>
<keyword evidence="2" id="KW-1003">Cell membrane</keyword>
<feature type="transmembrane region" description="Helical" evidence="6">
    <location>
        <begin position="76"/>
        <end position="93"/>
    </location>
</feature>
<dbReference type="GO" id="GO:0005886">
    <property type="term" value="C:plasma membrane"/>
    <property type="evidence" value="ECO:0007669"/>
    <property type="project" value="UniProtKB-SubCell"/>
</dbReference>
<organism evidence="7 8">
    <name type="scientific">Pseudogulbenkiania subflava DSM 22618</name>
    <dbReference type="NCBI Taxonomy" id="1123014"/>
    <lineage>
        <taxon>Bacteria</taxon>
        <taxon>Pseudomonadati</taxon>
        <taxon>Pseudomonadota</taxon>
        <taxon>Betaproteobacteria</taxon>
        <taxon>Neisseriales</taxon>
        <taxon>Chromobacteriaceae</taxon>
        <taxon>Pseudogulbenkiania</taxon>
    </lineage>
</organism>
<comment type="subcellular location">
    <subcellularLocation>
        <location evidence="1">Cell membrane</location>
        <topology evidence="1">Multi-pass membrane protein</topology>
    </subcellularLocation>
</comment>
<dbReference type="STRING" id="1123014.SAMN02745746_00900"/>
<reference evidence="8" key="1">
    <citation type="submission" date="2017-04" db="EMBL/GenBank/DDBJ databases">
        <authorList>
            <person name="Varghese N."/>
            <person name="Submissions S."/>
        </authorList>
    </citation>
    <scope>NUCLEOTIDE SEQUENCE [LARGE SCALE GENOMIC DNA]</scope>
    <source>
        <strain evidence="8">DSM 22618</strain>
    </source>
</reference>
<keyword evidence="3 6" id="KW-0812">Transmembrane</keyword>
<evidence type="ECO:0000256" key="5">
    <source>
        <dbReference type="ARBA" id="ARBA00023136"/>
    </source>
</evidence>
<feature type="transmembrane region" description="Helical" evidence="6">
    <location>
        <begin position="12"/>
        <end position="30"/>
    </location>
</feature>
<proteinExistence type="predicted"/>
<name>A0A1Y6BES4_9NEIS</name>
<evidence type="ECO:0000256" key="6">
    <source>
        <dbReference type="SAM" id="Phobius"/>
    </source>
</evidence>
<dbReference type="Pfam" id="PF03899">
    <property type="entry name" value="ATP-synt_I"/>
    <property type="match status" value="1"/>
</dbReference>
<evidence type="ECO:0000313" key="7">
    <source>
        <dbReference type="EMBL" id="SMF03769.1"/>
    </source>
</evidence>
<evidence type="ECO:0000313" key="8">
    <source>
        <dbReference type="Proteomes" id="UP000192920"/>
    </source>
</evidence>
<feature type="transmembrane region" description="Helical" evidence="6">
    <location>
        <begin position="99"/>
        <end position="118"/>
    </location>
</feature>
<dbReference type="EMBL" id="FXAG01000003">
    <property type="protein sequence ID" value="SMF03769.1"/>
    <property type="molecule type" value="Genomic_DNA"/>
</dbReference>
<keyword evidence="5 6" id="KW-0472">Membrane</keyword>